<sequence length="107" mass="11826">MAKRAQRHKWMAETCGSPLTVRNRHFSGVANLARLLHLEESGSPIVPPTLVELQLVDLWSSPLKLQFELIVQEGEALCVACCELKREHCIVGCLCVSIFSLANASLL</sequence>
<dbReference type="AlphaFoldDB" id="A0A9D4U4R1"/>
<accession>A0A9D4U4R1</accession>
<proteinExistence type="predicted"/>
<evidence type="ECO:0000313" key="2">
    <source>
        <dbReference type="Proteomes" id="UP000886520"/>
    </source>
</evidence>
<protein>
    <submittedName>
        <fullName evidence="1">Uncharacterized protein</fullName>
    </submittedName>
</protein>
<dbReference type="EMBL" id="JABFUD020000024">
    <property type="protein sequence ID" value="KAI5060166.1"/>
    <property type="molecule type" value="Genomic_DNA"/>
</dbReference>
<dbReference type="Proteomes" id="UP000886520">
    <property type="component" value="Chromosome 24"/>
</dbReference>
<organism evidence="1 2">
    <name type="scientific">Adiantum capillus-veneris</name>
    <name type="common">Maidenhair fern</name>
    <dbReference type="NCBI Taxonomy" id="13818"/>
    <lineage>
        <taxon>Eukaryota</taxon>
        <taxon>Viridiplantae</taxon>
        <taxon>Streptophyta</taxon>
        <taxon>Embryophyta</taxon>
        <taxon>Tracheophyta</taxon>
        <taxon>Polypodiopsida</taxon>
        <taxon>Polypodiidae</taxon>
        <taxon>Polypodiales</taxon>
        <taxon>Pteridineae</taxon>
        <taxon>Pteridaceae</taxon>
        <taxon>Vittarioideae</taxon>
        <taxon>Adiantum</taxon>
    </lineage>
</organism>
<gene>
    <name evidence="1" type="ORF">GOP47_0024586</name>
</gene>
<keyword evidence="2" id="KW-1185">Reference proteome</keyword>
<name>A0A9D4U4R1_ADICA</name>
<comment type="caution">
    <text evidence="1">The sequence shown here is derived from an EMBL/GenBank/DDBJ whole genome shotgun (WGS) entry which is preliminary data.</text>
</comment>
<evidence type="ECO:0000313" key="1">
    <source>
        <dbReference type="EMBL" id="KAI5060166.1"/>
    </source>
</evidence>
<reference evidence="1" key="1">
    <citation type="submission" date="2021-01" db="EMBL/GenBank/DDBJ databases">
        <title>Adiantum capillus-veneris genome.</title>
        <authorList>
            <person name="Fang Y."/>
            <person name="Liao Q."/>
        </authorList>
    </citation>
    <scope>NUCLEOTIDE SEQUENCE</scope>
    <source>
        <strain evidence="1">H3</strain>
        <tissue evidence="1">Leaf</tissue>
    </source>
</reference>